<dbReference type="InterPro" id="IPR018450">
    <property type="entry name" value="Romo1/Mgr2"/>
</dbReference>
<reference evidence="11" key="3">
    <citation type="submission" date="2025-09" db="UniProtKB">
        <authorList>
            <consortium name="Ensembl"/>
        </authorList>
    </citation>
    <scope>IDENTIFICATION</scope>
</reference>
<dbReference type="PANTHER" id="PTHR28525:SF1">
    <property type="entry name" value="REACTIVE OXYGEN SPECIES MODULATOR 1"/>
    <property type="match status" value="1"/>
</dbReference>
<accession>A0A8C7LWU0</accession>
<reference evidence="11" key="1">
    <citation type="submission" date="2020-07" db="EMBL/GenBank/DDBJ databases">
        <title>A long reads based de novo assembly of the rainbow trout Arlee double haploid line genome.</title>
        <authorList>
            <person name="Gao G."/>
            <person name="Palti Y."/>
        </authorList>
    </citation>
    <scope>NUCLEOTIDE SEQUENCE [LARGE SCALE GENOMIC DNA]</scope>
</reference>
<evidence type="ECO:0000313" key="11">
    <source>
        <dbReference type="Ensembl" id="ENSOMYP00000005022.2"/>
    </source>
</evidence>
<keyword evidence="6 10" id="KW-0472">Membrane</keyword>
<dbReference type="AlphaFoldDB" id="A0A8C7LWU0"/>
<evidence type="ECO:0000256" key="4">
    <source>
        <dbReference type="ARBA" id="ARBA00022692"/>
    </source>
</evidence>
<organism evidence="11 12">
    <name type="scientific">Oncorhynchus mykiss</name>
    <name type="common">Rainbow trout</name>
    <name type="synonym">Salmo gairdneri</name>
    <dbReference type="NCBI Taxonomy" id="8022"/>
    <lineage>
        <taxon>Eukaryota</taxon>
        <taxon>Metazoa</taxon>
        <taxon>Chordata</taxon>
        <taxon>Craniata</taxon>
        <taxon>Vertebrata</taxon>
        <taxon>Euteleostomi</taxon>
        <taxon>Actinopterygii</taxon>
        <taxon>Neopterygii</taxon>
        <taxon>Teleostei</taxon>
        <taxon>Protacanthopterygii</taxon>
        <taxon>Salmoniformes</taxon>
        <taxon>Salmonidae</taxon>
        <taxon>Salmoninae</taxon>
        <taxon>Oncorhynchus</taxon>
    </lineage>
</organism>
<dbReference type="GO" id="GO:0005744">
    <property type="term" value="C:TIM23 mitochondrial import inner membrane translocase complex"/>
    <property type="evidence" value="ECO:0007669"/>
    <property type="project" value="TreeGrafter"/>
</dbReference>
<keyword evidence="12" id="KW-1185">Reference proteome</keyword>
<evidence type="ECO:0000256" key="9">
    <source>
        <dbReference type="ARBA" id="ARBA00032686"/>
    </source>
</evidence>
<proteinExistence type="inferred from homology"/>
<dbReference type="GO" id="GO:0045039">
    <property type="term" value="P:protein insertion into mitochondrial inner membrane"/>
    <property type="evidence" value="ECO:0007669"/>
    <property type="project" value="TreeGrafter"/>
</dbReference>
<comment type="function">
    <text evidence="7">Has antibacterial activity against a variety of bacteria including S.aureus, P.aeruginosa and M.tuberculosis. Acts by inducing bacterial membrane breakage.</text>
</comment>
<dbReference type="PANTHER" id="PTHR28525">
    <property type="entry name" value="REACTIVE OXYGEN SPECIES MODULATOR 1"/>
    <property type="match status" value="1"/>
</dbReference>
<evidence type="ECO:0000313" key="12">
    <source>
        <dbReference type="Proteomes" id="UP000694395"/>
    </source>
</evidence>
<evidence type="ECO:0000256" key="8">
    <source>
        <dbReference type="ARBA" id="ARBA00025243"/>
    </source>
</evidence>
<evidence type="ECO:0000256" key="10">
    <source>
        <dbReference type="SAM" id="Phobius"/>
    </source>
</evidence>
<dbReference type="GeneTree" id="ENSGT00990000209029"/>
<evidence type="ECO:0000256" key="5">
    <source>
        <dbReference type="ARBA" id="ARBA00022989"/>
    </source>
</evidence>
<evidence type="ECO:0000256" key="2">
    <source>
        <dbReference type="ARBA" id="ARBA00007839"/>
    </source>
</evidence>
<dbReference type="Pfam" id="PF10247">
    <property type="entry name" value="Romo1"/>
    <property type="match status" value="1"/>
</dbReference>
<evidence type="ECO:0000256" key="1">
    <source>
        <dbReference type="ARBA" id="ARBA00004370"/>
    </source>
</evidence>
<dbReference type="GO" id="GO:0030150">
    <property type="term" value="P:protein import into mitochondrial matrix"/>
    <property type="evidence" value="ECO:0007669"/>
    <property type="project" value="TreeGrafter"/>
</dbReference>
<evidence type="ECO:0000256" key="7">
    <source>
        <dbReference type="ARBA" id="ARBA00025225"/>
    </source>
</evidence>
<comment type="similarity">
    <text evidence="2">Belongs to the MGR2 family.</text>
</comment>
<sequence length="75" mass="8012">MGFVMGFAVGMAAGVMFGTFSCIRVGMSDREQMGGVGKMMMQGGVGKMMMQSRGMFGTFVSIGMDICCRDHLYGT</sequence>
<protein>
    <recommendedName>
        <fullName evidence="3">Reactive oxygen species modulator 1</fullName>
    </recommendedName>
    <alternativeName>
        <fullName evidence="9">Protein MGR2 homolog</fullName>
    </alternativeName>
</protein>
<comment type="function">
    <text evidence="8">Induces production of reactive oxygen species (ROS) which are necessary for cell proliferation. May play a role in inducing oxidative DNA damage and replicative senescence. May play a role in the coordination of mitochondrial morphology and cell proliferation.</text>
</comment>
<evidence type="ECO:0000256" key="6">
    <source>
        <dbReference type="ARBA" id="ARBA00023136"/>
    </source>
</evidence>
<keyword evidence="5 10" id="KW-1133">Transmembrane helix</keyword>
<dbReference type="SMART" id="SM01378">
    <property type="entry name" value="Romo1"/>
    <property type="match status" value="1"/>
</dbReference>
<reference evidence="11" key="2">
    <citation type="submission" date="2025-08" db="UniProtKB">
        <authorList>
            <consortium name="Ensembl"/>
        </authorList>
    </citation>
    <scope>IDENTIFICATION</scope>
</reference>
<evidence type="ECO:0000256" key="3">
    <source>
        <dbReference type="ARBA" id="ARBA00016275"/>
    </source>
</evidence>
<comment type="subcellular location">
    <subcellularLocation>
        <location evidence="1">Membrane</location>
    </subcellularLocation>
</comment>
<dbReference type="Ensembl" id="ENSOMYT00000005611.2">
    <property type="protein sequence ID" value="ENSOMYP00000005022.2"/>
    <property type="gene ID" value="ENSOMYG00000002614.2"/>
</dbReference>
<feature type="transmembrane region" description="Helical" evidence="10">
    <location>
        <begin position="6"/>
        <end position="23"/>
    </location>
</feature>
<dbReference type="Proteomes" id="UP000694395">
    <property type="component" value="Chromosome 7"/>
</dbReference>
<name>A0A8C7LWU0_ONCMY</name>
<keyword evidence="4 10" id="KW-0812">Transmembrane</keyword>